<feature type="transmembrane region" description="Helical" evidence="9">
    <location>
        <begin position="178"/>
        <end position="202"/>
    </location>
</feature>
<evidence type="ECO:0000313" key="11">
    <source>
        <dbReference type="EMBL" id="NMF92427.1"/>
    </source>
</evidence>
<name>A0ABX1N236_9RHOO</name>
<keyword evidence="12" id="KW-1185">Reference proteome</keyword>
<feature type="transmembrane region" description="Helical" evidence="9">
    <location>
        <begin position="98"/>
        <end position="117"/>
    </location>
</feature>
<feature type="domain" description="Tripartite ATP-independent periplasmic transporters DctQ component" evidence="10">
    <location>
        <begin position="77"/>
        <end position="207"/>
    </location>
</feature>
<protein>
    <recommendedName>
        <fullName evidence="9">TRAP transporter small permease protein</fullName>
    </recommendedName>
</protein>
<gene>
    <name evidence="11" type="ORF">GO608_03685</name>
</gene>
<evidence type="ECO:0000256" key="4">
    <source>
        <dbReference type="ARBA" id="ARBA00022519"/>
    </source>
</evidence>
<keyword evidence="3" id="KW-1003">Cell membrane</keyword>
<dbReference type="PANTHER" id="PTHR35011:SF10">
    <property type="entry name" value="TRAP TRANSPORTER SMALL PERMEASE PROTEIN"/>
    <property type="match status" value="1"/>
</dbReference>
<sequence>MHASIASYDATATPRGVEGFPVRPKVPADGEGIQLEPGSVEHVAHPEALPHGPWGMRLHAATRAFALAGGVLFIVLIAMSLVSIVGRKLFSMPVPGDFELLQMGAAVAAATFFAYCQMSDGHVKVDFFTTWMPERLRAFLDGLAALLMCAVALLISWRTAIGAVSSFESGEASLMLGWPGWIAIALIVPSFILFALTGLYIAGRRFRHALGEAK</sequence>
<evidence type="ECO:0000256" key="6">
    <source>
        <dbReference type="ARBA" id="ARBA00022989"/>
    </source>
</evidence>
<feature type="transmembrane region" description="Helical" evidence="9">
    <location>
        <begin position="64"/>
        <end position="86"/>
    </location>
</feature>
<keyword evidence="7 9" id="KW-0472">Membrane</keyword>
<dbReference type="RefSeq" id="WP_169197738.1">
    <property type="nucleotide sequence ID" value="NZ_WTVH02000010.1"/>
</dbReference>
<keyword evidence="6 9" id="KW-1133">Transmembrane helix</keyword>
<evidence type="ECO:0000256" key="1">
    <source>
        <dbReference type="ARBA" id="ARBA00004429"/>
    </source>
</evidence>
<dbReference type="Proteomes" id="UP000601990">
    <property type="component" value="Unassembled WGS sequence"/>
</dbReference>
<evidence type="ECO:0000259" key="10">
    <source>
        <dbReference type="Pfam" id="PF04290"/>
    </source>
</evidence>
<dbReference type="InterPro" id="IPR007387">
    <property type="entry name" value="TRAP_DctQ"/>
</dbReference>
<evidence type="ECO:0000256" key="8">
    <source>
        <dbReference type="ARBA" id="ARBA00038436"/>
    </source>
</evidence>
<comment type="function">
    <text evidence="9">Part of the tripartite ATP-independent periplasmic (TRAP) transport system.</text>
</comment>
<comment type="caution">
    <text evidence="11">The sequence shown here is derived from an EMBL/GenBank/DDBJ whole genome shotgun (WGS) entry which is preliminary data.</text>
</comment>
<evidence type="ECO:0000256" key="5">
    <source>
        <dbReference type="ARBA" id="ARBA00022692"/>
    </source>
</evidence>
<evidence type="ECO:0000256" key="3">
    <source>
        <dbReference type="ARBA" id="ARBA00022475"/>
    </source>
</evidence>
<reference evidence="11" key="1">
    <citation type="submission" date="2019-12" db="EMBL/GenBank/DDBJ databases">
        <title>Comparative genomics gives insights into the taxonomy of the Azoarcus-Aromatoleum group and reveals separate origins of nif in the plant-associated Azoarcus and non-plant-associated Aromatoleum sub-groups.</title>
        <authorList>
            <person name="Lafos M."/>
            <person name="Maluk M."/>
            <person name="Batista M."/>
            <person name="Junghare M."/>
            <person name="Carmona M."/>
            <person name="Faoro H."/>
            <person name="Cruz L.M."/>
            <person name="Battistoni F."/>
            <person name="De Souza E."/>
            <person name="Pedrosa F."/>
            <person name="Chen W.-M."/>
            <person name="Poole P.S."/>
            <person name="Dixon R.A."/>
            <person name="James E.K."/>
        </authorList>
    </citation>
    <scope>NUCLEOTIDE SEQUENCE</scope>
    <source>
        <strain evidence="11">U120</strain>
    </source>
</reference>
<dbReference type="InterPro" id="IPR055348">
    <property type="entry name" value="DctQ"/>
</dbReference>
<comment type="subcellular location">
    <subcellularLocation>
        <location evidence="1 9">Cell inner membrane</location>
        <topology evidence="1 9">Multi-pass membrane protein</topology>
    </subcellularLocation>
</comment>
<feature type="transmembrane region" description="Helical" evidence="9">
    <location>
        <begin position="138"/>
        <end position="158"/>
    </location>
</feature>
<dbReference type="EMBL" id="WTVH01000004">
    <property type="protein sequence ID" value="NMF92427.1"/>
    <property type="molecule type" value="Genomic_DNA"/>
</dbReference>
<evidence type="ECO:0000256" key="9">
    <source>
        <dbReference type="RuleBase" id="RU369079"/>
    </source>
</evidence>
<evidence type="ECO:0000313" key="12">
    <source>
        <dbReference type="Proteomes" id="UP000601990"/>
    </source>
</evidence>
<dbReference type="Pfam" id="PF04290">
    <property type="entry name" value="DctQ"/>
    <property type="match status" value="1"/>
</dbReference>
<comment type="similarity">
    <text evidence="8 9">Belongs to the TRAP transporter small permease family.</text>
</comment>
<keyword evidence="2 9" id="KW-0813">Transport</keyword>
<proteinExistence type="inferred from homology"/>
<keyword evidence="5 9" id="KW-0812">Transmembrane</keyword>
<accession>A0ABX1N236</accession>
<evidence type="ECO:0000256" key="7">
    <source>
        <dbReference type="ARBA" id="ARBA00023136"/>
    </source>
</evidence>
<comment type="subunit">
    <text evidence="9">The complex comprises the extracytoplasmic solute receptor protein and the two transmembrane proteins.</text>
</comment>
<evidence type="ECO:0000256" key="2">
    <source>
        <dbReference type="ARBA" id="ARBA00022448"/>
    </source>
</evidence>
<keyword evidence="4 9" id="KW-0997">Cell inner membrane</keyword>
<dbReference type="PANTHER" id="PTHR35011">
    <property type="entry name" value="2,3-DIKETO-L-GULONATE TRAP TRANSPORTER SMALL PERMEASE PROTEIN YIAM"/>
    <property type="match status" value="1"/>
</dbReference>
<organism evidence="11 12">
    <name type="scientific">Aromatoleum buckelii</name>
    <dbReference type="NCBI Taxonomy" id="200254"/>
    <lineage>
        <taxon>Bacteria</taxon>
        <taxon>Pseudomonadati</taxon>
        <taxon>Pseudomonadota</taxon>
        <taxon>Betaproteobacteria</taxon>
        <taxon>Rhodocyclales</taxon>
        <taxon>Rhodocyclaceae</taxon>
        <taxon>Aromatoleum</taxon>
    </lineage>
</organism>